<evidence type="ECO:0000256" key="1">
    <source>
        <dbReference type="ARBA" id="ARBA00022741"/>
    </source>
</evidence>
<evidence type="ECO:0000256" key="2">
    <source>
        <dbReference type="ARBA" id="ARBA00023134"/>
    </source>
</evidence>
<feature type="non-terminal residue" evidence="4">
    <location>
        <position position="1"/>
    </location>
</feature>
<dbReference type="Gene3D" id="3.40.50.300">
    <property type="entry name" value="P-loop containing nucleotide triphosphate hydrolases"/>
    <property type="match status" value="1"/>
</dbReference>
<evidence type="ECO:0000313" key="4">
    <source>
        <dbReference type="EMBL" id="EPI50135.1"/>
    </source>
</evidence>
<evidence type="ECO:0000259" key="3">
    <source>
        <dbReference type="PROSITE" id="PS00300"/>
    </source>
</evidence>
<dbReference type="GO" id="GO:0048500">
    <property type="term" value="C:signal recognition particle"/>
    <property type="evidence" value="ECO:0007669"/>
    <property type="project" value="InterPro"/>
</dbReference>
<feature type="domain" description="SRP54-type proteins GTP-binding" evidence="3">
    <location>
        <begin position="12"/>
        <end position="25"/>
    </location>
</feature>
<dbReference type="PANTHER" id="PTHR11564:SF5">
    <property type="entry name" value="SIGNAL RECOGNITION PARTICLE SUBUNIT SRP54"/>
    <property type="match status" value="1"/>
</dbReference>
<evidence type="ECO:0000313" key="5">
    <source>
        <dbReference type="Proteomes" id="UP000014601"/>
    </source>
</evidence>
<dbReference type="InterPro" id="IPR004125">
    <property type="entry name" value="Signal_recog_particle_SRP54_M"/>
</dbReference>
<dbReference type="PANTHER" id="PTHR11564">
    <property type="entry name" value="SIGNAL RECOGNITION PARTICLE 54K PROTEIN SRP54"/>
    <property type="match status" value="1"/>
</dbReference>
<dbReference type="PROSITE" id="PS00300">
    <property type="entry name" value="SRP54"/>
    <property type="match status" value="1"/>
</dbReference>
<name>S4GWE4_9BIFI</name>
<keyword evidence="1" id="KW-0547">Nucleotide-binding</keyword>
<dbReference type="GO" id="GO:0003924">
    <property type="term" value="F:GTPase activity"/>
    <property type="evidence" value="ECO:0007669"/>
    <property type="project" value="InterPro"/>
</dbReference>
<feature type="non-terminal residue" evidence="4">
    <location>
        <position position="189"/>
    </location>
</feature>
<reference evidence="4 5" key="1">
    <citation type="submission" date="2013-06" db="EMBL/GenBank/DDBJ databases">
        <authorList>
            <person name="Weinstock G."/>
            <person name="Sodergren E."/>
            <person name="Lobos E.A."/>
            <person name="Fulton L."/>
            <person name="Fulton R."/>
            <person name="Courtney L."/>
            <person name="Fronick C."/>
            <person name="O'Laughlin M."/>
            <person name="Godfrey J."/>
            <person name="Wilson R.M."/>
            <person name="Miner T."/>
            <person name="Farmer C."/>
            <person name="Delehaunty K."/>
            <person name="Cordes M."/>
            <person name="Minx P."/>
            <person name="Tomlinson C."/>
            <person name="Chen J."/>
            <person name="Wollam A."/>
            <person name="Pepin K.H."/>
            <person name="Bhonagiri V."/>
            <person name="Zhang X."/>
            <person name="Warren W."/>
            <person name="Mitreva M."/>
            <person name="Mardis E.R."/>
            <person name="Wilson R.K."/>
        </authorList>
    </citation>
    <scope>NUCLEOTIDE SEQUENCE [LARGE SCALE GENOMIC DNA]</scope>
    <source>
        <strain evidence="4 5">JCP7719</strain>
    </source>
</reference>
<dbReference type="InterPro" id="IPR000897">
    <property type="entry name" value="SRP54_GTPase_dom"/>
</dbReference>
<dbReference type="InterPro" id="IPR027417">
    <property type="entry name" value="P-loop_NTPase"/>
</dbReference>
<dbReference type="Proteomes" id="UP000014601">
    <property type="component" value="Unassembled WGS sequence"/>
</dbReference>
<dbReference type="SUPFAM" id="SSF47446">
    <property type="entry name" value="Signal peptide-binding domain"/>
    <property type="match status" value="1"/>
</dbReference>
<keyword evidence="2" id="KW-0342">GTP-binding</keyword>
<dbReference type="GO" id="GO:0005525">
    <property type="term" value="F:GTP binding"/>
    <property type="evidence" value="ECO:0007669"/>
    <property type="project" value="UniProtKB-KW"/>
</dbReference>
<comment type="caution">
    <text evidence="4">The sequence shown here is derived from an EMBL/GenBank/DDBJ whole genome shotgun (WGS) entry which is preliminary data.</text>
</comment>
<organism evidence="4 5">
    <name type="scientific">Gardnerella pickettii JCP7719</name>
    <dbReference type="NCBI Taxonomy" id="1261061"/>
    <lineage>
        <taxon>Bacteria</taxon>
        <taxon>Bacillati</taxon>
        <taxon>Actinomycetota</taxon>
        <taxon>Actinomycetes</taxon>
        <taxon>Bifidobacteriales</taxon>
        <taxon>Bifidobacteriaceae</taxon>
        <taxon>Gardnerella</taxon>
        <taxon>Gardnerella pickettii</taxon>
    </lineage>
</organism>
<gene>
    <name evidence="4" type="ORF">HMPREF1576_01134</name>
</gene>
<proteinExistence type="predicted"/>
<dbReference type="GO" id="GO:0006614">
    <property type="term" value="P:SRP-dependent cotranslational protein targeting to membrane"/>
    <property type="evidence" value="ECO:0007669"/>
    <property type="project" value="InterPro"/>
</dbReference>
<dbReference type="InterPro" id="IPR042101">
    <property type="entry name" value="SRP54_N_sf"/>
</dbReference>
<dbReference type="Gene3D" id="1.20.120.140">
    <property type="entry name" value="Signal recognition particle SRP54, nucleotide-binding domain"/>
    <property type="match status" value="1"/>
</dbReference>
<dbReference type="InterPro" id="IPR036891">
    <property type="entry name" value="Signal_recog_part_SRP54_M_sf"/>
</dbReference>
<dbReference type="GO" id="GO:0008312">
    <property type="term" value="F:7S RNA binding"/>
    <property type="evidence" value="ECO:0007669"/>
    <property type="project" value="InterPro"/>
</dbReference>
<protein>
    <submittedName>
        <fullName evidence="4">Signal peptide binding domain protein</fullName>
    </submittedName>
</protein>
<dbReference type="AlphaFoldDB" id="S4GWE4"/>
<dbReference type="InterPro" id="IPR022941">
    <property type="entry name" value="SRP54"/>
</dbReference>
<dbReference type="Gene3D" id="1.10.260.30">
    <property type="entry name" value="Signal recognition particle, SRP54 subunit, M-domain"/>
    <property type="match status" value="1"/>
</dbReference>
<dbReference type="Pfam" id="PF02978">
    <property type="entry name" value="SRP_SPB"/>
    <property type="match status" value="1"/>
</dbReference>
<accession>S4GWE4</accession>
<sequence length="189" mass="20446">AALSVASVTGKPILFASTGEGLKDFEIFHPDRMASRILDMGDILTLIENAQKQFDEEESRKAAAKISEGTFGLDDFLDQLQQVKKLGSMKKILGMMPGTAAHRQELEQFDDREIDRTEAIIRSMTPKERKDTKIIDGSRRARIAAGAGVSVSAVNALLQRFEQAAKMMKRMSNGGGAGMPGMGGIPGFG</sequence>
<dbReference type="EMBL" id="ATJO01000110">
    <property type="protein sequence ID" value="EPI50135.1"/>
    <property type="molecule type" value="Genomic_DNA"/>
</dbReference>
<dbReference type="Pfam" id="PF00448">
    <property type="entry name" value="SRP54"/>
    <property type="match status" value="1"/>
</dbReference>